<accession>A0ABY7VAJ0</accession>
<organism evidence="2 3">
    <name type="scientific">Thalassomonas haliotis</name>
    <dbReference type="NCBI Taxonomy" id="485448"/>
    <lineage>
        <taxon>Bacteria</taxon>
        <taxon>Pseudomonadati</taxon>
        <taxon>Pseudomonadota</taxon>
        <taxon>Gammaproteobacteria</taxon>
        <taxon>Alteromonadales</taxon>
        <taxon>Colwelliaceae</taxon>
        <taxon>Thalassomonas</taxon>
    </lineage>
</organism>
<keyword evidence="3" id="KW-1185">Reference proteome</keyword>
<dbReference type="PROSITE" id="PS51257">
    <property type="entry name" value="PROKAR_LIPOPROTEIN"/>
    <property type="match status" value="1"/>
</dbReference>
<evidence type="ECO:0000256" key="1">
    <source>
        <dbReference type="SAM" id="SignalP"/>
    </source>
</evidence>
<feature type="chain" id="PRO_5045190209" description="Lipoprotein" evidence="1">
    <location>
        <begin position="21"/>
        <end position="188"/>
    </location>
</feature>
<keyword evidence="1" id="KW-0732">Signal</keyword>
<protein>
    <recommendedName>
        <fullName evidence="4">Lipoprotein</fullName>
    </recommendedName>
</protein>
<name>A0ABY7VAJ0_9GAMM</name>
<feature type="signal peptide" evidence="1">
    <location>
        <begin position="1"/>
        <end position="20"/>
    </location>
</feature>
<proteinExistence type="predicted"/>
<gene>
    <name evidence="2" type="ORF">H3N35_19295</name>
</gene>
<dbReference type="Proteomes" id="UP001215231">
    <property type="component" value="Chromosome"/>
</dbReference>
<dbReference type="EMBL" id="CP059693">
    <property type="protein sequence ID" value="WDE10402.1"/>
    <property type="molecule type" value="Genomic_DNA"/>
</dbReference>
<evidence type="ECO:0008006" key="4">
    <source>
        <dbReference type="Google" id="ProtNLM"/>
    </source>
</evidence>
<sequence>MYKNILLICACLLVQACASAPPIDQFSPEQIASLTKVTNTEFDSHIKVVGVDIGNTVTRGLNLDIEKYFMRSDIGKFDSLIESHQLYFEVKYTANDWRFYDGANLKGGVPINTTQISREVVHCSGNMFGACNYREVVGITFSYSDLMLASKEGVSVRFNTRYTDVFSYAYLPPNYFQGYLNVINKHRG</sequence>
<dbReference type="RefSeq" id="WP_274050439.1">
    <property type="nucleotide sequence ID" value="NZ_CP059693.1"/>
</dbReference>
<evidence type="ECO:0000313" key="3">
    <source>
        <dbReference type="Proteomes" id="UP001215231"/>
    </source>
</evidence>
<evidence type="ECO:0000313" key="2">
    <source>
        <dbReference type="EMBL" id="WDE10402.1"/>
    </source>
</evidence>
<reference evidence="2 3" key="1">
    <citation type="journal article" date="2022" name="Mar. Drugs">
        <title>Bioassay-Guided Fractionation Leads to the Detection of Cholic Acid Generated by the Rare Thalassomonas sp.</title>
        <authorList>
            <person name="Pheiffer F."/>
            <person name="Schneider Y.K."/>
            <person name="Hansen E.H."/>
            <person name="Andersen J.H."/>
            <person name="Isaksson J."/>
            <person name="Busche T."/>
            <person name="R C."/>
            <person name="Kalinowski J."/>
            <person name="Zyl L.V."/>
            <person name="Trindade M."/>
        </authorList>
    </citation>
    <scope>NUCLEOTIDE SEQUENCE [LARGE SCALE GENOMIC DNA]</scope>
    <source>
        <strain evidence="2 3">A5K-61T</strain>
    </source>
</reference>